<keyword evidence="10" id="KW-0812">Transmembrane</keyword>
<dbReference type="AlphaFoldDB" id="A0A0K9PBT6"/>
<evidence type="ECO:0000256" key="9">
    <source>
        <dbReference type="SAM" id="MobiDB-lite"/>
    </source>
</evidence>
<keyword evidence="5" id="KW-0805">Transcription regulation</keyword>
<comment type="subcellular location">
    <subcellularLocation>
        <location evidence="1">Nucleus</location>
    </subcellularLocation>
</comment>
<dbReference type="SUPFAM" id="SSF57667">
    <property type="entry name" value="beta-beta-alpha zinc fingers"/>
    <property type="match status" value="1"/>
</dbReference>
<keyword evidence="2" id="KW-0479">Metal-binding</keyword>
<organism evidence="12 13">
    <name type="scientific">Zostera marina</name>
    <name type="common">Eelgrass</name>
    <dbReference type="NCBI Taxonomy" id="29655"/>
    <lineage>
        <taxon>Eukaryota</taxon>
        <taxon>Viridiplantae</taxon>
        <taxon>Streptophyta</taxon>
        <taxon>Embryophyta</taxon>
        <taxon>Tracheophyta</taxon>
        <taxon>Spermatophyta</taxon>
        <taxon>Magnoliopsida</taxon>
        <taxon>Liliopsida</taxon>
        <taxon>Zosteraceae</taxon>
        <taxon>Zostera</taxon>
    </lineage>
</organism>
<evidence type="ECO:0000256" key="7">
    <source>
        <dbReference type="ARBA" id="ARBA00023242"/>
    </source>
</evidence>
<evidence type="ECO:0000256" key="2">
    <source>
        <dbReference type="ARBA" id="ARBA00022723"/>
    </source>
</evidence>
<evidence type="ECO:0000256" key="1">
    <source>
        <dbReference type="ARBA" id="ARBA00004123"/>
    </source>
</evidence>
<feature type="transmembrane region" description="Helical" evidence="10">
    <location>
        <begin position="55"/>
        <end position="72"/>
    </location>
</feature>
<comment type="caution">
    <text evidence="12">The sequence shown here is derived from an EMBL/GenBank/DDBJ whole genome shotgun (WGS) entry which is preliminary data.</text>
</comment>
<dbReference type="Pfam" id="PF13912">
    <property type="entry name" value="zf-C2H2_6"/>
    <property type="match status" value="1"/>
</dbReference>
<reference evidence="13" key="1">
    <citation type="journal article" date="2016" name="Nature">
        <title>The genome of the seagrass Zostera marina reveals angiosperm adaptation to the sea.</title>
        <authorList>
            <person name="Olsen J.L."/>
            <person name="Rouze P."/>
            <person name="Verhelst B."/>
            <person name="Lin Y.-C."/>
            <person name="Bayer T."/>
            <person name="Collen J."/>
            <person name="Dattolo E."/>
            <person name="De Paoli E."/>
            <person name="Dittami S."/>
            <person name="Maumus F."/>
            <person name="Michel G."/>
            <person name="Kersting A."/>
            <person name="Lauritano C."/>
            <person name="Lohaus R."/>
            <person name="Toepel M."/>
            <person name="Tonon T."/>
            <person name="Vanneste K."/>
            <person name="Amirebrahimi M."/>
            <person name="Brakel J."/>
            <person name="Bostroem C."/>
            <person name="Chovatia M."/>
            <person name="Grimwood J."/>
            <person name="Jenkins J.W."/>
            <person name="Jueterbock A."/>
            <person name="Mraz A."/>
            <person name="Stam W.T."/>
            <person name="Tice H."/>
            <person name="Bornberg-Bauer E."/>
            <person name="Green P.J."/>
            <person name="Pearson G.A."/>
            <person name="Procaccini G."/>
            <person name="Duarte C.M."/>
            <person name="Schmutz J."/>
            <person name="Reusch T.B.H."/>
            <person name="Van de Peer Y."/>
        </authorList>
    </citation>
    <scope>NUCLEOTIDE SEQUENCE [LARGE SCALE GENOMIC DNA]</scope>
    <source>
        <strain evidence="13">cv. Finnish</strain>
    </source>
</reference>
<dbReference type="Gene3D" id="3.30.160.60">
    <property type="entry name" value="Classic Zinc Finger"/>
    <property type="match status" value="1"/>
</dbReference>
<feature type="domain" description="C2H2-type" evidence="11">
    <location>
        <begin position="137"/>
        <end position="164"/>
    </location>
</feature>
<dbReference type="PROSITE" id="PS00028">
    <property type="entry name" value="ZINC_FINGER_C2H2_1"/>
    <property type="match status" value="1"/>
</dbReference>
<keyword evidence="10" id="KW-0472">Membrane</keyword>
<evidence type="ECO:0000313" key="12">
    <source>
        <dbReference type="EMBL" id="KMZ66543.1"/>
    </source>
</evidence>
<dbReference type="GO" id="GO:0005634">
    <property type="term" value="C:nucleus"/>
    <property type="evidence" value="ECO:0007669"/>
    <property type="project" value="UniProtKB-SubCell"/>
</dbReference>
<evidence type="ECO:0000259" key="11">
    <source>
        <dbReference type="PROSITE" id="PS50157"/>
    </source>
</evidence>
<dbReference type="PANTHER" id="PTHR45801">
    <property type="entry name" value="OS07G0101800 PROTEIN"/>
    <property type="match status" value="1"/>
</dbReference>
<sequence length="256" mass="29222">MCPFHCRTDAKTMLTLSFCEHTHNPVFFVYNLVNLLSLFHTIFDICYLIFDIHKVFLLCIYISLISTYSHYAKLRIIYIAYSEQVHHPLIRTQKQMSNHFFWKWREAGQSSSSSSSAGGDDLVGKDSTAWSAVQRTYTCTFCRRVFRSAQALGGHMNIHRRERARLQLQQRSSSIKTTCASPFFPVLGQPFLSNPVVKGLKLGSHEDHREPFGVPNPSSESEGICIQQSSGGKTGSLNNNNNNNVQVLDLELRLWW</sequence>
<keyword evidence="13" id="KW-1185">Reference proteome</keyword>
<feature type="region of interest" description="Disordered" evidence="9">
    <location>
        <begin position="212"/>
        <end position="242"/>
    </location>
</feature>
<keyword evidence="4" id="KW-0862">Zinc</keyword>
<evidence type="ECO:0000256" key="3">
    <source>
        <dbReference type="ARBA" id="ARBA00022771"/>
    </source>
</evidence>
<dbReference type="EMBL" id="LFYR01000972">
    <property type="protein sequence ID" value="KMZ66543.1"/>
    <property type="molecule type" value="Genomic_DNA"/>
</dbReference>
<dbReference type="SMART" id="SM00355">
    <property type="entry name" value="ZnF_C2H2"/>
    <property type="match status" value="1"/>
</dbReference>
<feature type="compositionally biased region" description="Polar residues" evidence="9">
    <location>
        <begin position="216"/>
        <end position="237"/>
    </location>
</feature>
<dbReference type="Proteomes" id="UP000036987">
    <property type="component" value="Unassembled WGS sequence"/>
</dbReference>
<dbReference type="InterPro" id="IPR013087">
    <property type="entry name" value="Znf_C2H2_type"/>
</dbReference>
<dbReference type="PROSITE" id="PS50157">
    <property type="entry name" value="ZINC_FINGER_C2H2_2"/>
    <property type="match status" value="1"/>
</dbReference>
<evidence type="ECO:0000256" key="8">
    <source>
        <dbReference type="PROSITE-ProRule" id="PRU00042"/>
    </source>
</evidence>
<evidence type="ECO:0000256" key="10">
    <source>
        <dbReference type="SAM" id="Phobius"/>
    </source>
</evidence>
<evidence type="ECO:0000313" key="13">
    <source>
        <dbReference type="Proteomes" id="UP000036987"/>
    </source>
</evidence>
<proteinExistence type="predicted"/>
<keyword evidence="6" id="KW-0804">Transcription</keyword>
<evidence type="ECO:0000256" key="4">
    <source>
        <dbReference type="ARBA" id="ARBA00022833"/>
    </source>
</evidence>
<gene>
    <name evidence="12" type="ORF">ZOSMA_296G00110</name>
</gene>
<evidence type="ECO:0000256" key="6">
    <source>
        <dbReference type="ARBA" id="ARBA00023163"/>
    </source>
</evidence>
<dbReference type="GO" id="GO:0008270">
    <property type="term" value="F:zinc ion binding"/>
    <property type="evidence" value="ECO:0007669"/>
    <property type="project" value="UniProtKB-KW"/>
</dbReference>
<keyword evidence="3 8" id="KW-0863">Zinc-finger</keyword>
<protein>
    <recommendedName>
        <fullName evidence="11">C2H2-type domain-containing protein</fullName>
    </recommendedName>
</protein>
<dbReference type="PANTHER" id="PTHR45801:SF110">
    <property type="entry name" value="TRANSCRIPTIONAL REGULATOR SUPERMAN"/>
    <property type="match status" value="1"/>
</dbReference>
<dbReference type="InterPro" id="IPR052426">
    <property type="entry name" value="Plant_dev_regulator"/>
</dbReference>
<keyword evidence="10" id="KW-1133">Transmembrane helix</keyword>
<accession>A0A0K9PBT6</accession>
<dbReference type="InterPro" id="IPR036236">
    <property type="entry name" value="Znf_C2H2_sf"/>
</dbReference>
<evidence type="ECO:0000256" key="5">
    <source>
        <dbReference type="ARBA" id="ARBA00023015"/>
    </source>
</evidence>
<keyword evidence="7" id="KW-0539">Nucleus</keyword>
<feature type="transmembrane region" description="Helical" evidence="10">
    <location>
        <begin position="27"/>
        <end position="50"/>
    </location>
</feature>
<dbReference type="STRING" id="29655.A0A0K9PBT6"/>
<name>A0A0K9PBT6_ZOSMR</name>